<dbReference type="AlphaFoldDB" id="S3KG23"/>
<organism evidence="1 2">
    <name type="scientific">Microcystis aeruginosa SPC777</name>
    <dbReference type="NCBI Taxonomy" id="482300"/>
    <lineage>
        <taxon>Bacteria</taxon>
        <taxon>Bacillati</taxon>
        <taxon>Cyanobacteriota</taxon>
        <taxon>Cyanophyceae</taxon>
        <taxon>Oscillatoriophycideae</taxon>
        <taxon>Chroococcales</taxon>
        <taxon>Microcystaceae</taxon>
        <taxon>Microcystis</taxon>
    </lineage>
</organism>
<sequence length="79" mass="8410">MVVTQAIANQIREGKAPQVYSAIQSGMKLGMQTMEQGLANLVVSGVISFEEAISKSSKPDELQRLVAGSVANAKTKARF</sequence>
<evidence type="ECO:0000313" key="2">
    <source>
        <dbReference type="Proteomes" id="UP000014617"/>
    </source>
</evidence>
<dbReference type="InterPro" id="IPR027417">
    <property type="entry name" value="P-loop_NTPase"/>
</dbReference>
<dbReference type="EMBL" id="ASZQ01000147">
    <property type="protein sequence ID" value="EPF23619.1"/>
    <property type="molecule type" value="Genomic_DNA"/>
</dbReference>
<evidence type="ECO:0000313" key="1">
    <source>
        <dbReference type="EMBL" id="EPF23619.1"/>
    </source>
</evidence>
<dbReference type="Gene3D" id="3.40.50.300">
    <property type="entry name" value="P-loop containing nucleotide triphosphate hydrolases"/>
    <property type="match status" value="1"/>
</dbReference>
<protein>
    <submittedName>
        <fullName evidence="1">Twitching mobility protein</fullName>
    </submittedName>
</protein>
<dbReference type="PATRIC" id="fig|482300.6.peg.1288"/>
<name>S3KG23_MICAE</name>
<accession>S3KG23</accession>
<gene>
    <name evidence="1" type="ORF">MAESPC_01151</name>
</gene>
<dbReference type="Proteomes" id="UP000014617">
    <property type="component" value="Unassembled WGS sequence"/>
</dbReference>
<comment type="caution">
    <text evidence="1">The sequence shown here is derived from an EMBL/GenBank/DDBJ whole genome shotgun (WGS) entry which is preliminary data.</text>
</comment>
<proteinExistence type="predicted"/>
<reference evidence="1 2" key="1">
    <citation type="journal article" date="2013" name="Genome Announc.">
        <title>Draft Genome Sequence of the Brazilian Toxic Bloom-Forming Cyanobacterium Microcystis aeruginosa Strain SPC777.</title>
        <authorList>
            <person name="Fiore M.F."/>
            <person name="Alvarenga D.O."/>
            <person name="Varani A.M."/>
            <person name="Hoff-Risseti C."/>
            <person name="Crespim E."/>
            <person name="Ramos R.T."/>
            <person name="Silva A."/>
            <person name="Schaker P.D."/>
            <person name="Heck K."/>
            <person name="Rigonato J."/>
            <person name="Schneider M.P."/>
        </authorList>
    </citation>
    <scope>NUCLEOTIDE SEQUENCE [LARGE SCALE GENOMIC DNA]</scope>
    <source>
        <strain evidence="2">SPC 777</strain>
    </source>
</reference>